<dbReference type="GeneID" id="38471291"/>
<keyword evidence="2" id="KW-0812">Transmembrane</keyword>
<keyword evidence="9" id="KW-1185">Reference proteome</keyword>
<keyword evidence="2" id="KW-0472">Membrane</keyword>
<feature type="region of interest" description="Disordered" evidence="1">
    <location>
        <begin position="274"/>
        <end position="296"/>
    </location>
</feature>
<protein>
    <submittedName>
        <fullName evidence="7">Uncharacterized protein</fullName>
    </submittedName>
</protein>
<feature type="transmembrane region" description="Helical" evidence="2">
    <location>
        <begin position="43"/>
        <end position="61"/>
    </location>
</feature>
<dbReference type="EMBL" id="REFS01000001">
    <property type="protein sequence ID" value="RMB25095.1"/>
    <property type="molecule type" value="Genomic_DNA"/>
</dbReference>
<proteinExistence type="predicted"/>
<name>A0A3M0DSD3_9EURY</name>
<evidence type="ECO:0000259" key="4">
    <source>
        <dbReference type="Pfam" id="PF26237"/>
    </source>
</evidence>
<evidence type="ECO:0000313" key="8">
    <source>
        <dbReference type="Proteomes" id="UP000277326"/>
    </source>
</evidence>
<dbReference type="RefSeq" id="WP_121918930.1">
    <property type="nucleotide sequence ID" value="NZ_CP034145.1"/>
</dbReference>
<dbReference type="InterPro" id="IPR058775">
    <property type="entry name" value="DUF8054_M"/>
</dbReference>
<reference evidence="7" key="3">
    <citation type="submission" date="2018-10" db="EMBL/GenBank/DDBJ databases">
        <authorList>
            <person name="Whitman W."/>
            <person name="Huntemann M."/>
            <person name="Clum A."/>
            <person name="Pillay M."/>
            <person name="Palaniappan K."/>
            <person name="Varghese N."/>
            <person name="Mikhailova N."/>
            <person name="Stamatis D."/>
            <person name="Reddy T."/>
            <person name="Daum C."/>
            <person name="Shapiro N."/>
            <person name="Ivanova N."/>
            <person name="Kyrpides N."/>
            <person name="Woyke T."/>
        </authorList>
    </citation>
    <scope>NUCLEOTIDE SEQUENCE</scope>
    <source>
        <strain evidence="7">CGMCC 1.10124</strain>
    </source>
</reference>
<keyword evidence="2" id="KW-1133">Transmembrane helix</keyword>
<dbReference type="Proteomes" id="UP000277326">
    <property type="component" value="Unassembled WGS sequence"/>
</dbReference>
<evidence type="ECO:0000256" key="2">
    <source>
        <dbReference type="SAM" id="Phobius"/>
    </source>
</evidence>
<organism evidence="7 8">
    <name type="scientific">Haloplanus aerogenes</name>
    <dbReference type="NCBI Taxonomy" id="660522"/>
    <lineage>
        <taxon>Archaea</taxon>
        <taxon>Methanobacteriati</taxon>
        <taxon>Methanobacteriota</taxon>
        <taxon>Stenosarchaea group</taxon>
        <taxon>Halobacteria</taxon>
        <taxon>Halobacteriales</taxon>
        <taxon>Haloferacaceae</taxon>
        <taxon>Haloplanus</taxon>
    </lineage>
</organism>
<sequence>MTFIHRYQNPDYTGENRCVPCTITNVAIAAVGSLALGVVAPPLGAVAFVVALATIYLRGYLVPGTPTFTRRYFPDWLLAVFDKIEPAPTSVDVEETLVAAGVLEDGDDDLVLAPAFATAWEARMDEIDAERTGLTDDDIERIDAVELAALTDLDAELLDIQRYGEAVVANLDSERIGRWESRAAFVADVAAARELDDWVPRWRSIPLAARSELLGALRLFLERCPACDAPVDMEHEVVRSCCRDYDVIAVSCSGCGSRLLEADFDVSVLEDSGADADAETSDPDAVTVDGAAGAAN</sequence>
<accession>A0A3M0DSD3</accession>
<reference evidence="7 8" key="1">
    <citation type="journal article" date="2015" name="Stand. Genomic Sci.">
        <title>Genomic Encyclopedia of Bacterial and Archaeal Type Strains, Phase III: the genomes of soil and plant-associated and newly described type strains.</title>
        <authorList>
            <person name="Whitman W.B."/>
            <person name="Woyke T."/>
            <person name="Klenk H.P."/>
            <person name="Zhou Y."/>
            <person name="Lilburn T.G."/>
            <person name="Beck B.J."/>
            <person name="De Vos P."/>
            <person name="Vandamme P."/>
            <person name="Eisen J.A."/>
            <person name="Garrity G."/>
            <person name="Hugenholtz P."/>
            <person name="Kyrpides N.C."/>
        </authorList>
    </citation>
    <scope>NUCLEOTIDE SEQUENCE [LARGE SCALE GENOMIC DNA]</scope>
    <source>
        <strain evidence="7 8">CGMCC 1.10124</strain>
    </source>
</reference>
<evidence type="ECO:0000259" key="5">
    <source>
        <dbReference type="Pfam" id="PF26238"/>
    </source>
</evidence>
<reference evidence="6 9" key="2">
    <citation type="submission" date="2018-07" db="EMBL/GenBank/DDBJ databases">
        <title>Genome sequences of Haloplanus aerogenes JCM 16430T.</title>
        <authorList>
            <person name="Kim Y.B."/>
            <person name="Roh S.W."/>
        </authorList>
    </citation>
    <scope>NUCLEOTIDE SEQUENCE [LARGE SCALE GENOMIC DNA]</scope>
    <source>
        <strain evidence="6 9">JCM 16430</strain>
    </source>
</reference>
<feature type="compositionally biased region" description="Low complexity" evidence="1">
    <location>
        <begin position="284"/>
        <end position="296"/>
    </location>
</feature>
<dbReference type="InterPro" id="IPR058675">
    <property type="entry name" value="DUF8054_C"/>
</dbReference>
<feature type="domain" description="DUF8054" evidence="4">
    <location>
        <begin position="222"/>
        <end position="262"/>
    </location>
</feature>
<feature type="domain" description="DUF8054" evidence="5">
    <location>
        <begin position="92"/>
        <end position="219"/>
    </location>
</feature>
<dbReference type="Pfam" id="PF26236">
    <property type="entry name" value="DUF8054_N"/>
    <property type="match status" value="1"/>
</dbReference>
<evidence type="ECO:0000313" key="6">
    <source>
        <dbReference type="EMBL" id="AZH25392.1"/>
    </source>
</evidence>
<dbReference type="Proteomes" id="UP000282007">
    <property type="component" value="Chromosome"/>
</dbReference>
<dbReference type="EMBL" id="CP034145">
    <property type="protein sequence ID" value="AZH25392.1"/>
    <property type="molecule type" value="Genomic_DNA"/>
</dbReference>
<evidence type="ECO:0000313" key="7">
    <source>
        <dbReference type="EMBL" id="RMB25095.1"/>
    </source>
</evidence>
<evidence type="ECO:0000313" key="9">
    <source>
        <dbReference type="Proteomes" id="UP000282007"/>
    </source>
</evidence>
<dbReference type="InterPro" id="IPR058674">
    <property type="entry name" value="DUF8054_N"/>
</dbReference>
<dbReference type="AlphaFoldDB" id="A0A3M0DSD3"/>
<feature type="domain" description="DUF8054" evidence="3">
    <location>
        <begin position="5"/>
        <end position="83"/>
    </location>
</feature>
<dbReference type="Pfam" id="PF26238">
    <property type="entry name" value="DUF8054_M"/>
    <property type="match status" value="1"/>
</dbReference>
<evidence type="ECO:0000259" key="3">
    <source>
        <dbReference type="Pfam" id="PF26236"/>
    </source>
</evidence>
<gene>
    <name evidence="7" type="ORF">ATH50_0178</name>
    <name evidence="6" type="ORF">DU502_08355</name>
</gene>
<dbReference type="KEGG" id="haer:DU502_08355"/>
<dbReference type="OrthoDB" id="292134at2157"/>
<evidence type="ECO:0000256" key="1">
    <source>
        <dbReference type="SAM" id="MobiDB-lite"/>
    </source>
</evidence>
<dbReference type="Pfam" id="PF26237">
    <property type="entry name" value="DUF8054_C"/>
    <property type="match status" value="1"/>
</dbReference>